<evidence type="ECO:0000313" key="1">
    <source>
        <dbReference type="EMBL" id="KAJ6670273.1"/>
    </source>
</evidence>
<organism evidence="1 2">
    <name type="scientific">Salix viminalis</name>
    <name type="common">Common osier</name>
    <name type="synonym">Basket willow</name>
    <dbReference type="NCBI Taxonomy" id="40686"/>
    <lineage>
        <taxon>Eukaryota</taxon>
        <taxon>Viridiplantae</taxon>
        <taxon>Streptophyta</taxon>
        <taxon>Embryophyta</taxon>
        <taxon>Tracheophyta</taxon>
        <taxon>Spermatophyta</taxon>
        <taxon>Magnoliopsida</taxon>
        <taxon>eudicotyledons</taxon>
        <taxon>Gunneridae</taxon>
        <taxon>Pentapetalae</taxon>
        <taxon>rosids</taxon>
        <taxon>fabids</taxon>
        <taxon>Malpighiales</taxon>
        <taxon>Salicaceae</taxon>
        <taxon>Saliceae</taxon>
        <taxon>Salix</taxon>
    </lineage>
</organism>
<dbReference type="Proteomes" id="UP001151529">
    <property type="component" value="Unassembled WGS sequence"/>
</dbReference>
<keyword evidence="2" id="KW-1185">Reference proteome</keyword>
<comment type="caution">
    <text evidence="1">The sequence shown here is derived from an EMBL/GenBank/DDBJ whole genome shotgun (WGS) entry which is preliminary data.</text>
</comment>
<dbReference type="AlphaFoldDB" id="A0A9Q0NI70"/>
<gene>
    <name evidence="1" type="ORF">OIU85_019857</name>
</gene>
<evidence type="ECO:0000313" key="2">
    <source>
        <dbReference type="Proteomes" id="UP001151529"/>
    </source>
</evidence>
<feature type="non-terminal residue" evidence="1">
    <location>
        <position position="54"/>
    </location>
</feature>
<accession>A0A9Q0NI70</accession>
<name>A0A9Q0NI70_SALVM</name>
<dbReference type="EMBL" id="JAPFFL010000034">
    <property type="protein sequence ID" value="KAJ6670273.1"/>
    <property type="molecule type" value="Genomic_DNA"/>
</dbReference>
<protein>
    <submittedName>
        <fullName evidence="1">Uncharacterized protein</fullName>
    </submittedName>
</protein>
<sequence>MKQPWISLPKYPTYFFFQTAYVPCRAARDSPCCSRRGWRDDALALQITETIRAK</sequence>
<reference evidence="1 2" key="1">
    <citation type="journal article" date="2023" name="Int. J. Mol. Sci.">
        <title>De Novo Assembly and Annotation of 11 Diverse Shrub Willow (Salix) Genomes Reveals Novel Gene Organization in Sex-Linked Regions.</title>
        <authorList>
            <person name="Hyden B."/>
            <person name="Feng K."/>
            <person name="Yates T.B."/>
            <person name="Jawdy S."/>
            <person name="Cereghino C."/>
            <person name="Smart L.B."/>
            <person name="Muchero W."/>
        </authorList>
    </citation>
    <scope>NUCLEOTIDE SEQUENCE [LARGE SCALE GENOMIC DNA]</scope>
    <source>
        <tissue evidence="1">Shoot tip</tissue>
    </source>
</reference>
<proteinExistence type="predicted"/>